<sequence length="103" mass="11625">MIALSYEAMGDLADRVVLACWAHPSGWAWYVVEYHPDEEHPGAPARLAWGLVKGHYLEFGYFDLDELRSVGATPVPGWQAITIGDVLKRMQEQALEEARRDAR</sequence>
<protein>
    <recommendedName>
        <fullName evidence="3">DUF2958 domain-containing protein</fullName>
    </recommendedName>
</protein>
<gene>
    <name evidence="1" type="ORF">Mterra_00255</name>
</gene>
<keyword evidence="2" id="KW-1185">Reference proteome</keyword>
<evidence type="ECO:0008006" key="3">
    <source>
        <dbReference type="Google" id="ProtNLM"/>
    </source>
</evidence>
<dbReference type="AlphaFoldDB" id="A0A399F3I0"/>
<accession>A0A399F3I0</accession>
<reference evidence="1 2" key="1">
    <citation type="submission" date="2018-08" db="EMBL/GenBank/DDBJ databases">
        <title>Meiothermus terrae DSM 26712 genome sequencing project.</title>
        <authorList>
            <person name="Da Costa M.S."/>
            <person name="Albuquerque L."/>
            <person name="Raposo P."/>
            <person name="Froufe H.J.C."/>
            <person name="Barroso C.S."/>
            <person name="Egas C."/>
        </authorList>
    </citation>
    <scope>NUCLEOTIDE SEQUENCE [LARGE SCALE GENOMIC DNA]</scope>
    <source>
        <strain evidence="1 2">DSM 26712</strain>
    </source>
</reference>
<organism evidence="1 2">
    <name type="scientific">Calidithermus terrae</name>
    <dbReference type="NCBI Taxonomy" id="1408545"/>
    <lineage>
        <taxon>Bacteria</taxon>
        <taxon>Thermotogati</taxon>
        <taxon>Deinococcota</taxon>
        <taxon>Deinococci</taxon>
        <taxon>Thermales</taxon>
        <taxon>Thermaceae</taxon>
        <taxon>Calidithermus</taxon>
    </lineage>
</organism>
<comment type="caution">
    <text evidence="1">The sequence shown here is derived from an EMBL/GenBank/DDBJ whole genome shotgun (WGS) entry which is preliminary data.</text>
</comment>
<dbReference type="Proteomes" id="UP000265715">
    <property type="component" value="Unassembled WGS sequence"/>
</dbReference>
<dbReference type="EMBL" id="QXDL01000005">
    <property type="protein sequence ID" value="RIH90653.1"/>
    <property type="molecule type" value="Genomic_DNA"/>
</dbReference>
<name>A0A399F3I0_9DEIN</name>
<evidence type="ECO:0000313" key="2">
    <source>
        <dbReference type="Proteomes" id="UP000265715"/>
    </source>
</evidence>
<evidence type="ECO:0000313" key="1">
    <source>
        <dbReference type="EMBL" id="RIH90653.1"/>
    </source>
</evidence>
<dbReference type="RefSeq" id="WP_170159510.1">
    <property type="nucleotide sequence ID" value="NZ_QXDL01000005.1"/>
</dbReference>
<proteinExistence type="predicted"/>